<organism evidence="2 3">
    <name type="scientific">Erythrobacter litoralis</name>
    <dbReference type="NCBI Taxonomy" id="39960"/>
    <lineage>
        <taxon>Bacteria</taxon>
        <taxon>Pseudomonadati</taxon>
        <taxon>Pseudomonadota</taxon>
        <taxon>Alphaproteobacteria</taxon>
        <taxon>Sphingomonadales</taxon>
        <taxon>Erythrobacteraceae</taxon>
        <taxon>Erythrobacter/Porphyrobacter group</taxon>
        <taxon>Erythrobacter</taxon>
    </lineage>
</organism>
<dbReference type="KEGG" id="elq:Ga0102493_1135"/>
<feature type="transmembrane region" description="Helical" evidence="1">
    <location>
        <begin position="209"/>
        <end position="230"/>
    </location>
</feature>
<dbReference type="OrthoDB" id="2542372at2"/>
<comment type="caution">
    <text evidence="2">The sequence shown here is derived from an EMBL/GenBank/DDBJ whole genome shotgun (WGS) entry which is preliminary data.</text>
</comment>
<dbReference type="Proteomes" id="UP000027866">
    <property type="component" value="Unassembled WGS sequence"/>
</dbReference>
<feature type="transmembrane region" description="Helical" evidence="1">
    <location>
        <begin position="51"/>
        <end position="73"/>
    </location>
</feature>
<feature type="transmembrane region" description="Helical" evidence="1">
    <location>
        <begin position="237"/>
        <end position="257"/>
    </location>
</feature>
<keyword evidence="3" id="KW-1185">Reference proteome</keyword>
<dbReference type="EMBL" id="JMIX01000001">
    <property type="protein sequence ID" value="KEO99299.1"/>
    <property type="molecule type" value="Genomic_DNA"/>
</dbReference>
<evidence type="ECO:0000256" key="1">
    <source>
        <dbReference type="SAM" id="Phobius"/>
    </source>
</evidence>
<evidence type="ECO:0000313" key="3">
    <source>
        <dbReference type="Proteomes" id="UP000027866"/>
    </source>
</evidence>
<proteinExistence type="predicted"/>
<sequence>MGLSRFLPKRDSRLVRWGGHALLALALVYCGLAIARLGMDEVLASLPPQAWGIALGTGAAYGLALALLAFGWGGMAGETGAARLSLAEKLAIYAPGVIAKYIPGSVFQYGSRQLLGARFGLTHTAMLRASVTEAGLHLPAALLCAGALMAGAEAFGLAAIAALGVLLLAAGTGAAVRAAGFQLAFFALFALLAALLAGAALGAGEPFRLAGVFMLAWVAGFVVPVAPGGLGVRESVLLALAAPVEPVGATIVAFAVLSRFATSLGDTGFGLAGYGVLFARRSNRQASS</sequence>
<keyword evidence="1" id="KW-1133">Transmembrane helix</keyword>
<keyword evidence="1" id="KW-0472">Membrane</keyword>
<keyword evidence="1" id="KW-0812">Transmembrane</keyword>
<feature type="transmembrane region" description="Helical" evidence="1">
    <location>
        <begin position="157"/>
        <end position="176"/>
    </location>
</feature>
<name>A0A074N0S7_9SPHN</name>
<gene>
    <name evidence="2" type="ORF">EH32_00290</name>
</gene>
<protein>
    <recommendedName>
        <fullName evidence="4">Flippase-like domain-containing protein</fullName>
    </recommendedName>
</protein>
<dbReference type="PATRIC" id="fig|39960.10.peg.2285"/>
<feature type="transmembrane region" description="Helical" evidence="1">
    <location>
        <begin position="21"/>
        <end position="39"/>
    </location>
</feature>
<evidence type="ECO:0008006" key="4">
    <source>
        <dbReference type="Google" id="ProtNLM"/>
    </source>
</evidence>
<accession>A0A074N0S7</accession>
<dbReference type="AlphaFoldDB" id="A0A074N0S7"/>
<dbReference type="RefSeq" id="WP_034900521.1">
    <property type="nucleotide sequence ID" value="NZ_CP017057.1"/>
</dbReference>
<reference evidence="2 3" key="1">
    <citation type="submission" date="2014-04" db="EMBL/GenBank/DDBJ databases">
        <title>A comprehensive comparison of genomes of Erythrobacter spp. Strains.</title>
        <authorList>
            <person name="Zheng Q."/>
        </authorList>
    </citation>
    <scope>NUCLEOTIDE SEQUENCE [LARGE SCALE GENOMIC DNA]</scope>
    <source>
        <strain evidence="2 3">DSM 8509</strain>
    </source>
</reference>
<evidence type="ECO:0000313" key="2">
    <source>
        <dbReference type="EMBL" id="KEO99299.1"/>
    </source>
</evidence>
<feature type="transmembrane region" description="Helical" evidence="1">
    <location>
        <begin position="183"/>
        <end position="203"/>
    </location>
</feature>